<evidence type="ECO:0000259" key="7">
    <source>
        <dbReference type="Pfam" id="PF01435"/>
    </source>
</evidence>
<dbReference type="PANTHER" id="PTHR22726:SF1">
    <property type="entry name" value="METALLOENDOPEPTIDASE OMA1, MITOCHONDRIAL"/>
    <property type="match status" value="1"/>
</dbReference>
<dbReference type="Proteomes" id="UP000449547">
    <property type="component" value="Unassembled WGS sequence"/>
</dbReference>
<keyword evidence="2" id="KW-0479">Metal-binding</keyword>
<dbReference type="VEuPathDB" id="FungiDB:DIURU_001895"/>
<dbReference type="GO" id="GO:0034982">
    <property type="term" value="P:mitochondrial protein processing"/>
    <property type="evidence" value="ECO:0007669"/>
    <property type="project" value="TreeGrafter"/>
</dbReference>
<dbReference type="InterPro" id="IPR051156">
    <property type="entry name" value="Mito/Outer_Membr_Metalloprot"/>
</dbReference>
<evidence type="ECO:0000256" key="5">
    <source>
        <dbReference type="ARBA" id="ARBA00023049"/>
    </source>
</evidence>
<dbReference type="InterPro" id="IPR001915">
    <property type="entry name" value="Peptidase_M48"/>
</dbReference>
<evidence type="ECO:0000256" key="1">
    <source>
        <dbReference type="ARBA" id="ARBA00022670"/>
    </source>
</evidence>
<dbReference type="AlphaFoldDB" id="A0A642USS6"/>
<proteinExistence type="inferred from homology"/>
<dbReference type="OMA" id="MELWSAN"/>
<protein>
    <recommendedName>
        <fullName evidence="7">Peptidase M48 domain-containing protein</fullName>
    </recommendedName>
</protein>
<gene>
    <name evidence="8" type="ORF">DIURU_001895</name>
</gene>
<organism evidence="8 9">
    <name type="scientific">Diutina rugosa</name>
    <name type="common">Yeast</name>
    <name type="synonym">Candida rugosa</name>
    <dbReference type="NCBI Taxonomy" id="5481"/>
    <lineage>
        <taxon>Eukaryota</taxon>
        <taxon>Fungi</taxon>
        <taxon>Dikarya</taxon>
        <taxon>Ascomycota</taxon>
        <taxon>Saccharomycotina</taxon>
        <taxon>Pichiomycetes</taxon>
        <taxon>Debaryomycetaceae</taxon>
        <taxon>Diutina</taxon>
    </lineage>
</organism>
<evidence type="ECO:0000313" key="9">
    <source>
        <dbReference type="Proteomes" id="UP000449547"/>
    </source>
</evidence>
<feature type="domain" description="Peptidase M48" evidence="7">
    <location>
        <begin position="140"/>
        <end position="308"/>
    </location>
</feature>
<dbReference type="GeneID" id="54780548"/>
<keyword evidence="5 6" id="KW-0482">Metalloprotease</keyword>
<dbReference type="GO" id="GO:0005743">
    <property type="term" value="C:mitochondrial inner membrane"/>
    <property type="evidence" value="ECO:0007669"/>
    <property type="project" value="TreeGrafter"/>
</dbReference>
<comment type="caution">
    <text evidence="8">The sequence shown here is derived from an EMBL/GenBank/DDBJ whole genome shotgun (WGS) entry which is preliminary data.</text>
</comment>
<dbReference type="Pfam" id="PF01435">
    <property type="entry name" value="Peptidase_M48"/>
    <property type="match status" value="1"/>
</dbReference>
<dbReference type="GO" id="GO:0006515">
    <property type="term" value="P:protein quality control for misfolded or incompletely synthesized proteins"/>
    <property type="evidence" value="ECO:0007669"/>
    <property type="project" value="TreeGrafter"/>
</dbReference>
<keyword evidence="9" id="KW-1185">Reference proteome</keyword>
<sequence>MAPIRLRHSRYRRFGDNDPDVVEYELDPYGNYRERKGHRYRSSNSWQDLLYDRRLWYLAAGLGLFYVANLHKAPYTGRLQFCWVPYWMEQKMGDMSYRQVMAQFGGDIVDHNNRVYQPIRSVMDRLLKAADQLIKDPKQREHLKKLDWQISVVAGDYPPNAFILPNGKIFIFASIIPICQNEDGLATVLSHELSHQLAHHSSEQLSKSPLYMLAGAIMFSITGSTGLNDLLIQTLFQLPGSRKQESEADHIGCELMAKACFNVDAAVSFWGRMEDMEQQMGGASGGRMTEFFSTHPASEHRIEAIKSWLPQLHQVQEESGCHTKQFGNFANAYNSFF</sequence>
<keyword evidence="1 6" id="KW-0645">Protease</keyword>
<keyword evidence="4 6" id="KW-0862">Zinc</keyword>
<evidence type="ECO:0000256" key="6">
    <source>
        <dbReference type="RuleBase" id="RU003983"/>
    </source>
</evidence>
<comment type="similarity">
    <text evidence="6">Belongs to the peptidase M48 family.</text>
</comment>
<keyword evidence="3 6" id="KW-0378">Hydrolase</keyword>
<reference evidence="8 9" key="1">
    <citation type="submission" date="2019-07" db="EMBL/GenBank/DDBJ databases">
        <title>Genome assembly of two rare yeast pathogens: Diutina rugosa and Trichomonascus ciferrii.</title>
        <authorList>
            <person name="Mixao V."/>
            <person name="Saus E."/>
            <person name="Hansen A."/>
            <person name="Lass-Flor C."/>
            <person name="Gabaldon T."/>
        </authorList>
    </citation>
    <scope>NUCLEOTIDE SEQUENCE [LARGE SCALE GENOMIC DNA]</scope>
    <source>
        <strain evidence="8 9">CBS 613</strain>
    </source>
</reference>
<dbReference type="PANTHER" id="PTHR22726">
    <property type="entry name" value="METALLOENDOPEPTIDASE OMA1"/>
    <property type="match status" value="1"/>
</dbReference>
<evidence type="ECO:0000256" key="2">
    <source>
        <dbReference type="ARBA" id="ARBA00022723"/>
    </source>
</evidence>
<dbReference type="GO" id="GO:0004222">
    <property type="term" value="F:metalloendopeptidase activity"/>
    <property type="evidence" value="ECO:0007669"/>
    <property type="project" value="InterPro"/>
</dbReference>
<evidence type="ECO:0000256" key="4">
    <source>
        <dbReference type="ARBA" id="ARBA00022833"/>
    </source>
</evidence>
<dbReference type="OrthoDB" id="7464992at2759"/>
<dbReference type="CDD" id="cd07331">
    <property type="entry name" value="M48C_Oma1_like"/>
    <property type="match status" value="1"/>
</dbReference>
<evidence type="ECO:0000313" key="8">
    <source>
        <dbReference type="EMBL" id="KAA8904464.1"/>
    </source>
</evidence>
<dbReference type="RefSeq" id="XP_034013302.1">
    <property type="nucleotide sequence ID" value="XM_034154488.1"/>
</dbReference>
<accession>A0A642USS6</accession>
<evidence type="ECO:0000256" key="3">
    <source>
        <dbReference type="ARBA" id="ARBA00022801"/>
    </source>
</evidence>
<dbReference type="GO" id="GO:0046872">
    <property type="term" value="F:metal ion binding"/>
    <property type="evidence" value="ECO:0007669"/>
    <property type="project" value="UniProtKB-KW"/>
</dbReference>
<comment type="cofactor">
    <cofactor evidence="6">
        <name>Zn(2+)</name>
        <dbReference type="ChEBI" id="CHEBI:29105"/>
    </cofactor>
    <text evidence="6">Binds 1 zinc ion per subunit.</text>
</comment>
<dbReference type="EMBL" id="SWFT01000058">
    <property type="protein sequence ID" value="KAA8904464.1"/>
    <property type="molecule type" value="Genomic_DNA"/>
</dbReference>
<name>A0A642USS6_DIURU</name>